<organism evidence="2 3">
    <name type="scientific">Octopus vulgaris</name>
    <name type="common">Common octopus</name>
    <dbReference type="NCBI Taxonomy" id="6645"/>
    <lineage>
        <taxon>Eukaryota</taxon>
        <taxon>Metazoa</taxon>
        <taxon>Spiralia</taxon>
        <taxon>Lophotrochozoa</taxon>
        <taxon>Mollusca</taxon>
        <taxon>Cephalopoda</taxon>
        <taxon>Coleoidea</taxon>
        <taxon>Octopodiformes</taxon>
        <taxon>Octopoda</taxon>
        <taxon>Incirrata</taxon>
        <taxon>Octopodidae</taxon>
        <taxon>Octopus</taxon>
    </lineage>
</organism>
<feature type="region of interest" description="Disordered" evidence="1">
    <location>
        <begin position="1"/>
        <end position="34"/>
    </location>
</feature>
<reference evidence="2" key="1">
    <citation type="submission" date="2023-08" db="EMBL/GenBank/DDBJ databases">
        <authorList>
            <person name="Alioto T."/>
            <person name="Alioto T."/>
            <person name="Gomez Garrido J."/>
        </authorList>
    </citation>
    <scope>NUCLEOTIDE SEQUENCE</scope>
</reference>
<feature type="compositionally biased region" description="Basic and acidic residues" evidence="1">
    <location>
        <begin position="1"/>
        <end position="19"/>
    </location>
</feature>
<sequence length="94" mass="10827">MVGFENRKVGTESRKKSIQKEQGNGDWAVKDGEQERYTVNPDTVVGGFASEVNQLDNELLEIQRRLTDLMNAPEEKIPMNMKRVTRSMIKYHKS</sequence>
<protein>
    <submittedName>
        <fullName evidence="2">Uncharacterized protein</fullName>
    </submittedName>
</protein>
<evidence type="ECO:0000313" key="2">
    <source>
        <dbReference type="EMBL" id="CAI9725964.1"/>
    </source>
</evidence>
<evidence type="ECO:0000256" key="1">
    <source>
        <dbReference type="SAM" id="MobiDB-lite"/>
    </source>
</evidence>
<accession>A0AA36B1P4</accession>
<dbReference type="Proteomes" id="UP001162480">
    <property type="component" value="Chromosome 7"/>
</dbReference>
<proteinExistence type="predicted"/>
<keyword evidence="3" id="KW-1185">Reference proteome</keyword>
<name>A0AA36B1P4_OCTVU</name>
<gene>
    <name evidence="2" type="ORF">OCTVUL_1B018561</name>
</gene>
<dbReference type="EMBL" id="OX597820">
    <property type="protein sequence ID" value="CAI9725964.1"/>
    <property type="molecule type" value="Genomic_DNA"/>
</dbReference>
<evidence type="ECO:0000313" key="3">
    <source>
        <dbReference type="Proteomes" id="UP001162480"/>
    </source>
</evidence>
<dbReference type="AlphaFoldDB" id="A0AA36B1P4"/>